<evidence type="ECO:0000313" key="5">
    <source>
        <dbReference type="Proteomes" id="UP000634136"/>
    </source>
</evidence>
<dbReference type="InterPro" id="IPR013103">
    <property type="entry name" value="RVT_2"/>
</dbReference>
<dbReference type="InterPro" id="IPR025724">
    <property type="entry name" value="GAG-pre-integrase_dom"/>
</dbReference>
<keyword evidence="1" id="KW-0378">Hydrolase</keyword>
<keyword evidence="1" id="KW-0064">Aspartyl protease</keyword>
<dbReference type="GO" id="GO:0015074">
    <property type="term" value="P:DNA integration"/>
    <property type="evidence" value="ECO:0007669"/>
    <property type="project" value="InterPro"/>
</dbReference>
<evidence type="ECO:0000313" key="4">
    <source>
        <dbReference type="EMBL" id="KAF7801195.1"/>
    </source>
</evidence>
<dbReference type="AlphaFoldDB" id="A0A834SEV1"/>
<dbReference type="InterPro" id="IPR054722">
    <property type="entry name" value="PolX-like_BBD"/>
</dbReference>
<feature type="domain" description="Integrase catalytic" evidence="3">
    <location>
        <begin position="519"/>
        <end position="677"/>
    </location>
</feature>
<dbReference type="Pfam" id="PF13976">
    <property type="entry name" value="gag_pre-integrs"/>
    <property type="match status" value="1"/>
</dbReference>
<dbReference type="SUPFAM" id="SSF53098">
    <property type="entry name" value="Ribonuclease H-like"/>
    <property type="match status" value="1"/>
</dbReference>
<dbReference type="InterPro" id="IPR012337">
    <property type="entry name" value="RNaseH-like_sf"/>
</dbReference>
<dbReference type="PROSITE" id="PS50994">
    <property type="entry name" value="INTEGRASE"/>
    <property type="match status" value="1"/>
</dbReference>
<sequence length="896" mass="99143">MSLSFFQIKNHYGFSRIQLQDDDVFDSERFRDCGPDQGHRNHPRAQTEQFHSGCSHVPPKFASPDDQEKGVISDEYLHWESQDGLLVSWLLTSMSDGMVNRMVGCSYSYQIWEKLGEIFSSATRAHERQLKSDLRNTKKSTLSMSDFILKIKKITDSLAAIGSPVSTNDHIESILDGLGQGYEGFITSFAMHKHDFTITELKALLLSQEARTERFKKTLNNVSANVAQKGFGQSSKTSQGQFFPNSRGGFQGRGYGNNSSFPSFRGNSQNRGRSRGGRTWQGQRPQCQVCGKLGHIGVNCHNRFNQNFTEASLNQYLSQNGTSSTQPTQTRPPTTPSVEALLATPETLSDDTWFADSGASNHLTNDVTNLQNKQPYEGTGQVHIANGSGLNVAHIGNSELLTDSTTLQLNTILHVPTVSKNLLSISRFAHDNNVYFEFHANKCLIKSQVDHKTLLKESDFRNFGVWHCRLGHPSTSVVKTVLSHCNISLNNKNKNIQPFCEACCLGKMHALPFYPSSTIYTKPLELVYSDLWGPAPVLSSRGYKYYIMFIDAFSKYTWIYLLKAKSDALEAFQLFKLNTKIKALQSDSGGEYRAFSKFLQTHGIHHRFSCPHTHQQNGSAERKHRHISWPLFVGQCISSPSFLGRGFPYCYKLVASSTAPAVPIPDKSPAIPLVSRFALPNTTIDTHNHSTPAHLNQPHTVSTVHNNVSAASSLSPSRDSETVPKNTELLTTSRASPSSPTTILPASPASLTLPLPVTNAHPMVSGQLSLFILVYVDDVIITGNSVSAIRQLVTLLGRQFALKDLGDLHFFLGLHARSTSDGGLLLTQTQYVKDLLTKFGMSGVAPQKTPMTSELKLSAFGSEPFPDPHQYRSVVGALQYVTVTRPDLSFAVNKVC</sequence>
<dbReference type="GO" id="GO:0003676">
    <property type="term" value="F:nucleic acid binding"/>
    <property type="evidence" value="ECO:0007669"/>
    <property type="project" value="InterPro"/>
</dbReference>
<feature type="compositionally biased region" description="Low complexity" evidence="2">
    <location>
        <begin position="731"/>
        <end position="743"/>
    </location>
</feature>
<proteinExistence type="predicted"/>
<dbReference type="PANTHER" id="PTHR47481">
    <property type="match status" value="1"/>
</dbReference>
<name>A0A834SEV1_9FABA</name>
<dbReference type="Gene3D" id="3.30.420.10">
    <property type="entry name" value="Ribonuclease H-like superfamily/Ribonuclease H"/>
    <property type="match status" value="1"/>
</dbReference>
<dbReference type="PANTHER" id="PTHR47481:SF22">
    <property type="entry name" value="RETROTRANSPOSON GAG DOMAIN-CONTAINING PROTEIN"/>
    <property type="match status" value="1"/>
</dbReference>
<protein>
    <submittedName>
        <fullName evidence="4">Retrovirus-related Pol polyprotein from transposon TNT 1-94</fullName>
    </submittedName>
</protein>
<feature type="region of interest" description="Disordered" evidence="2">
    <location>
        <begin position="708"/>
        <end position="743"/>
    </location>
</feature>
<dbReference type="Pfam" id="PF14223">
    <property type="entry name" value="Retrotran_gag_2"/>
    <property type="match status" value="1"/>
</dbReference>
<evidence type="ECO:0000256" key="1">
    <source>
        <dbReference type="ARBA" id="ARBA00022750"/>
    </source>
</evidence>
<dbReference type="OrthoDB" id="1912561at2759"/>
<organism evidence="4 5">
    <name type="scientific">Senna tora</name>
    <dbReference type="NCBI Taxonomy" id="362788"/>
    <lineage>
        <taxon>Eukaryota</taxon>
        <taxon>Viridiplantae</taxon>
        <taxon>Streptophyta</taxon>
        <taxon>Embryophyta</taxon>
        <taxon>Tracheophyta</taxon>
        <taxon>Spermatophyta</taxon>
        <taxon>Magnoliopsida</taxon>
        <taxon>eudicotyledons</taxon>
        <taxon>Gunneridae</taxon>
        <taxon>Pentapetalae</taxon>
        <taxon>rosids</taxon>
        <taxon>fabids</taxon>
        <taxon>Fabales</taxon>
        <taxon>Fabaceae</taxon>
        <taxon>Caesalpinioideae</taxon>
        <taxon>Cassia clade</taxon>
        <taxon>Senna</taxon>
    </lineage>
</organism>
<dbReference type="InterPro" id="IPR043502">
    <property type="entry name" value="DNA/RNA_pol_sf"/>
</dbReference>
<gene>
    <name evidence="4" type="ORF">G2W53_044798</name>
</gene>
<keyword evidence="1" id="KW-0645">Protease</keyword>
<dbReference type="EMBL" id="JAAIUW010000017">
    <property type="protein sequence ID" value="KAF7801195.1"/>
    <property type="molecule type" value="Genomic_DNA"/>
</dbReference>
<evidence type="ECO:0000256" key="2">
    <source>
        <dbReference type="SAM" id="MobiDB-lite"/>
    </source>
</evidence>
<dbReference type="InterPro" id="IPR001584">
    <property type="entry name" value="Integrase_cat-core"/>
</dbReference>
<feature type="region of interest" description="Disordered" evidence="2">
    <location>
        <begin position="230"/>
        <end position="284"/>
    </location>
</feature>
<dbReference type="SUPFAM" id="SSF56672">
    <property type="entry name" value="DNA/RNA polymerases"/>
    <property type="match status" value="1"/>
</dbReference>
<reference evidence="4" key="1">
    <citation type="submission" date="2020-09" db="EMBL/GenBank/DDBJ databases">
        <title>Genome-Enabled Discovery of Anthraquinone Biosynthesis in Senna tora.</title>
        <authorList>
            <person name="Kang S.-H."/>
            <person name="Pandey R.P."/>
            <person name="Lee C.-M."/>
            <person name="Sim J.-S."/>
            <person name="Jeong J.-T."/>
            <person name="Choi B.-S."/>
            <person name="Jung M."/>
            <person name="Ginzburg D."/>
            <person name="Zhao K."/>
            <person name="Won S.Y."/>
            <person name="Oh T.-J."/>
            <person name="Yu Y."/>
            <person name="Kim N.-H."/>
            <person name="Lee O.R."/>
            <person name="Lee T.-H."/>
            <person name="Bashyal P."/>
            <person name="Kim T.-S."/>
            <person name="Lee W.-H."/>
            <person name="Kawkins C."/>
            <person name="Kim C.-K."/>
            <person name="Kim J.S."/>
            <person name="Ahn B.O."/>
            <person name="Rhee S.Y."/>
            <person name="Sohng J.K."/>
        </authorList>
    </citation>
    <scope>NUCLEOTIDE SEQUENCE</scope>
    <source>
        <tissue evidence="4">Leaf</tissue>
    </source>
</reference>
<keyword evidence="5" id="KW-1185">Reference proteome</keyword>
<dbReference type="Pfam" id="PF22936">
    <property type="entry name" value="Pol_BBD"/>
    <property type="match status" value="1"/>
</dbReference>
<feature type="compositionally biased region" description="Polar residues" evidence="2">
    <location>
        <begin position="230"/>
        <end position="244"/>
    </location>
</feature>
<dbReference type="Pfam" id="PF07727">
    <property type="entry name" value="RVT_2"/>
    <property type="match status" value="1"/>
</dbReference>
<dbReference type="InterPro" id="IPR036397">
    <property type="entry name" value="RNaseH_sf"/>
</dbReference>
<dbReference type="Pfam" id="PF00665">
    <property type="entry name" value="rve"/>
    <property type="match status" value="1"/>
</dbReference>
<accession>A0A834SEV1</accession>
<evidence type="ECO:0000259" key="3">
    <source>
        <dbReference type="PROSITE" id="PS50994"/>
    </source>
</evidence>
<comment type="caution">
    <text evidence="4">The sequence shown here is derived from an EMBL/GenBank/DDBJ whole genome shotgun (WGS) entry which is preliminary data.</text>
</comment>
<dbReference type="Proteomes" id="UP000634136">
    <property type="component" value="Unassembled WGS sequence"/>
</dbReference>
<dbReference type="GO" id="GO:0004190">
    <property type="term" value="F:aspartic-type endopeptidase activity"/>
    <property type="evidence" value="ECO:0007669"/>
    <property type="project" value="UniProtKB-KW"/>
</dbReference>